<keyword evidence="7 15" id="KW-1133">Transmembrane helix</keyword>
<keyword evidence="8 13" id="KW-0560">Oxidoreductase</keyword>
<dbReference type="PANTHER" id="PTHR11351:SF31">
    <property type="entry name" value="DESATURASE 1, ISOFORM A-RELATED"/>
    <property type="match status" value="1"/>
</dbReference>
<dbReference type="InterPro" id="IPR001522">
    <property type="entry name" value="FADS-1_CS"/>
</dbReference>
<keyword evidence="10" id="KW-0443">Lipid metabolism</keyword>
<name>A0A7I8W789_9ANNE</name>
<feature type="transmembrane region" description="Helical" evidence="15">
    <location>
        <begin position="212"/>
        <end position="232"/>
    </location>
</feature>
<evidence type="ECO:0000256" key="9">
    <source>
        <dbReference type="ARBA" id="ARBA00023004"/>
    </source>
</evidence>
<dbReference type="GO" id="GO:0005506">
    <property type="term" value="F:iron ion binding"/>
    <property type="evidence" value="ECO:0007669"/>
    <property type="project" value="TreeGrafter"/>
</dbReference>
<evidence type="ECO:0000256" key="14">
    <source>
        <dbReference type="SAM" id="MobiDB-lite"/>
    </source>
</evidence>
<comment type="cofactor">
    <cofactor evidence="13">
        <name>Fe(2+)</name>
        <dbReference type="ChEBI" id="CHEBI:29033"/>
    </cofactor>
</comment>
<dbReference type="PRINTS" id="PR00075">
    <property type="entry name" value="FACDDSATRASE"/>
</dbReference>
<keyword evidence="3 13" id="KW-0444">Lipid biosynthesis</keyword>
<evidence type="ECO:0000256" key="5">
    <source>
        <dbReference type="ARBA" id="ARBA00022723"/>
    </source>
</evidence>
<proteinExistence type="inferred from homology"/>
<dbReference type="InterPro" id="IPR005804">
    <property type="entry name" value="FA_desaturase_dom"/>
</dbReference>
<comment type="subcellular location">
    <subcellularLocation>
        <location evidence="1">Membrane</location>
        <topology evidence="1">Multi-pass membrane protein</topology>
    </subcellularLocation>
</comment>
<sequence length="335" mass="38924">MPPRNLNKYNVVTEDDDKDELEAVTTDQKKSQEAPPMQIVWRNVIWMIYLHLAAVYGAYAMFYVKWQTWIWFAATYAMSGLGITAGAHRLWSHRSYKAKLPLRIILVIWNTMAFQNDIIEWSRDHRAHHKYSETNADPHNAKRGFFFSHVGWLLVRKHPEVKEKGKKINMDDLLADPLLRLQRKFYVPAMIFLCFFFPALVAWYFWGENWWTAFFTVGILKYTCVVNATWAVNSVAHLFGNKPYDKDINPVETLGVVVAAMGEGYHNYHHTFPQDYSASEYGWGRNITTAFIDFCALIGQAYGMKKISPEMIKRRKERTGDGSSGFGYLDPPKIR</sequence>
<evidence type="ECO:0000256" key="1">
    <source>
        <dbReference type="ARBA" id="ARBA00004141"/>
    </source>
</evidence>
<keyword evidence="6" id="KW-0276">Fatty acid metabolism</keyword>
<dbReference type="GO" id="GO:0005789">
    <property type="term" value="C:endoplasmic reticulum membrane"/>
    <property type="evidence" value="ECO:0007669"/>
    <property type="project" value="TreeGrafter"/>
</dbReference>
<dbReference type="EMBL" id="CAJFCJ010000020">
    <property type="protein sequence ID" value="CAD5124407.1"/>
    <property type="molecule type" value="Genomic_DNA"/>
</dbReference>
<keyword evidence="12 13" id="KW-0275">Fatty acid biosynthesis</keyword>
<evidence type="ECO:0000256" key="4">
    <source>
        <dbReference type="ARBA" id="ARBA00022692"/>
    </source>
</evidence>
<dbReference type="CDD" id="cd03505">
    <property type="entry name" value="Delta9-FADS-like"/>
    <property type="match status" value="1"/>
</dbReference>
<evidence type="ECO:0000256" key="7">
    <source>
        <dbReference type="ARBA" id="ARBA00022989"/>
    </source>
</evidence>
<comment type="similarity">
    <text evidence="2 13">Belongs to the fatty acid desaturase type 1 family.</text>
</comment>
<reference evidence="17 18" key="1">
    <citation type="submission" date="2020-08" db="EMBL/GenBank/DDBJ databases">
        <authorList>
            <person name="Hejnol A."/>
        </authorList>
    </citation>
    <scope>NUCLEOTIDE SEQUENCE [LARGE SCALE GENOMIC DNA]</scope>
</reference>
<dbReference type="OrthoDB" id="10260134at2759"/>
<evidence type="ECO:0000256" key="15">
    <source>
        <dbReference type="SAM" id="Phobius"/>
    </source>
</evidence>
<evidence type="ECO:0000256" key="12">
    <source>
        <dbReference type="ARBA" id="ARBA00023160"/>
    </source>
</evidence>
<dbReference type="AlphaFoldDB" id="A0A7I8W789"/>
<comment type="caution">
    <text evidence="17">The sequence shown here is derived from an EMBL/GenBank/DDBJ whole genome shotgun (WGS) entry which is preliminary data.</text>
</comment>
<evidence type="ECO:0000256" key="13">
    <source>
        <dbReference type="RuleBase" id="RU000581"/>
    </source>
</evidence>
<feature type="transmembrane region" description="Helical" evidence="15">
    <location>
        <begin position="39"/>
        <end position="63"/>
    </location>
</feature>
<evidence type="ECO:0000256" key="2">
    <source>
        <dbReference type="ARBA" id="ARBA00009295"/>
    </source>
</evidence>
<accession>A0A7I8W789</accession>
<evidence type="ECO:0000259" key="16">
    <source>
        <dbReference type="Pfam" id="PF00487"/>
    </source>
</evidence>
<comment type="domain">
    <text evidence="13">The histidine box domains are involved in binding the catalytic metal ions.</text>
</comment>
<feature type="region of interest" description="Disordered" evidence="14">
    <location>
        <begin position="314"/>
        <end position="335"/>
    </location>
</feature>
<feature type="domain" description="Fatty acid desaturase" evidence="16">
    <location>
        <begin position="68"/>
        <end position="274"/>
    </location>
</feature>
<dbReference type="GO" id="GO:0006636">
    <property type="term" value="P:unsaturated fatty acid biosynthetic process"/>
    <property type="evidence" value="ECO:0007669"/>
    <property type="project" value="TreeGrafter"/>
</dbReference>
<dbReference type="GO" id="GO:0004768">
    <property type="term" value="F:stearoyl-CoA 9-desaturase activity"/>
    <property type="evidence" value="ECO:0007669"/>
    <property type="project" value="TreeGrafter"/>
</dbReference>
<dbReference type="PROSITE" id="PS00476">
    <property type="entry name" value="FATTY_ACID_DESATUR_1"/>
    <property type="match status" value="1"/>
</dbReference>
<evidence type="ECO:0000256" key="3">
    <source>
        <dbReference type="ARBA" id="ARBA00022516"/>
    </source>
</evidence>
<dbReference type="InterPro" id="IPR015876">
    <property type="entry name" value="Acyl-CoA_DS"/>
</dbReference>
<feature type="transmembrane region" description="Helical" evidence="15">
    <location>
        <begin position="69"/>
        <end position="91"/>
    </location>
</feature>
<evidence type="ECO:0000256" key="11">
    <source>
        <dbReference type="ARBA" id="ARBA00023136"/>
    </source>
</evidence>
<gene>
    <name evidence="17" type="ORF">DGYR_LOCUS11951</name>
</gene>
<organism evidence="17 18">
    <name type="scientific">Dimorphilus gyrociliatus</name>
    <dbReference type="NCBI Taxonomy" id="2664684"/>
    <lineage>
        <taxon>Eukaryota</taxon>
        <taxon>Metazoa</taxon>
        <taxon>Spiralia</taxon>
        <taxon>Lophotrochozoa</taxon>
        <taxon>Annelida</taxon>
        <taxon>Polychaeta</taxon>
        <taxon>Polychaeta incertae sedis</taxon>
        <taxon>Dinophilidae</taxon>
        <taxon>Dimorphilus</taxon>
    </lineage>
</organism>
<dbReference type="Pfam" id="PF00487">
    <property type="entry name" value="FA_desaturase"/>
    <property type="match status" value="1"/>
</dbReference>
<dbReference type="Proteomes" id="UP000549394">
    <property type="component" value="Unassembled WGS sequence"/>
</dbReference>
<keyword evidence="9" id="KW-0408">Iron</keyword>
<evidence type="ECO:0000256" key="8">
    <source>
        <dbReference type="ARBA" id="ARBA00023002"/>
    </source>
</evidence>
<keyword evidence="11 15" id="KW-0472">Membrane</keyword>
<keyword evidence="4 13" id="KW-0812">Transmembrane</keyword>
<evidence type="ECO:0000313" key="18">
    <source>
        <dbReference type="Proteomes" id="UP000549394"/>
    </source>
</evidence>
<evidence type="ECO:0000256" key="10">
    <source>
        <dbReference type="ARBA" id="ARBA00023098"/>
    </source>
</evidence>
<protein>
    <submittedName>
        <fullName evidence="17">DgyrCDS12691</fullName>
    </submittedName>
</protein>
<keyword evidence="5" id="KW-0479">Metal-binding</keyword>
<dbReference type="PANTHER" id="PTHR11351">
    <property type="entry name" value="ACYL-COA DESATURASE"/>
    <property type="match status" value="1"/>
</dbReference>
<evidence type="ECO:0000313" key="17">
    <source>
        <dbReference type="EMBL" id="CAD5124407.1"/>
    </source>
</evidence>
<evidence type="ECO:0000256" key="6">
    <source>
        <dbReference type="ARBA" id="ARBA00022832"/>
    </source>
</evidence>
<feature type="transmembrane region" description="Helical" evidence="15">
    <location>
        <begin position="185"/>
        <end position="206"/>
    </location>
</feature>
<keyword evidence="18" id="KW-1185">Reference proteome</keyword>